<comment type="caution">
    <text evidence="2">The sequence shown here is derived from an EMBL/GenBank/DDBJ whole genome shotgun (WGS) entry which is preliminary data.</text>
</comment>
<organism evidence="2 3">
    <name type="scientific">Mycena rosella</name>
    <name type="common">Pink bonnet</name>
    <name type="synonym">Agaricus rosellus</name>
    <dbReference type="NCBI Taxonomy" id="1033263"/>
    <lineage>
        <taxon>Eukaryota</taxon>
        <taxon>Fungi</taxon>
        <taxon>Dikarya</taxon>
        <taxon>Basidiomycota</taxon>
        <taxon>Agaricomycotina</taxon>
        <taxon>Agaricomycetes</taxon>
        <taxon>Agaricomycetidae</taxon>
        <taxon>Agaricales</taxon>
        <taxon>Marasmiineae</taxon>
        <taxon>Mycenaceae</taxon>
        <taxon>Mycena</taxon>
    </lineage>
</organism>
<dbReference type="Proteomes" id="UP001221757">
    <property type="component" value="Unassembled WGS sequence"/>
</dbReference>
<dbReference type="EMBL" id="JARKIE010000869">
    <property type="protein sequence ID" value="KAJ7614219.1"/>
    <property type="molecule type" value="Genomic_DNA"/>
</dbReference>
<proteinExistence type="predicted"/>
<gene>
    <name evidence="2" type="ORF">B0H17DRAFT_1153008</name>
</gene>
<feature type="region of interest" description="Disordered" evidence="1">
    <location>
        <begin position="1"/>
        <end position="26"/>
    </location>
</feature>
<accession>A0AAD7B9Y5</accession>
<keyword evidence="3" id="KW-1185">Reference proteome</keyword>
<sequence length="214" mass="24053">MPNFTSPLHINTGRRHDQCRSAEVPAEVSAYSRTGLNPVRQRKRRENSVQEIEVYDDQTETQEVRDREFPEEPVHSESGVCYRREPRSASRWICRPPRPQRSQNFNFKFLSGISHFVPLTIPGGSINRDVFSGPSGAPLTTPSPSLWTLFLRLPSIPTPTTPSRLPNPIAAHLNHLSASGSGKRKSRNDDPGDDIAIDARQARKIPKRADLWGV</sequence>
<dbReference type="AlphaFoldDB" id="A0AAD7B9Y5"/>
<name>A0AAD7B9Y5_MYCRO</name>
<evidence type="ECO:0000313" key="3">
    <source>
        <dbReference type="Proteomes" id="UP001221757"/>
    </source>
</evidence>
<reference evidence="2" key="1">
    <citation type="submission" date="2023-03" db="EMBL/GenBank/DDBJ databases">
        <title>Massive genome expansion in bonnet fungi (Mycena s.s.) driven by repeated elements and novel gene families across ecological guilds.</title>
        <authorList>
            <consortium name="Lawrence Berkeley National Laboratory"/>
            <person name="Harder C.B."/>
            <person name="Miyauchi S."/>
            <person name="Viragh M."/>
            <person name="Kuo A."/>
            <person name="Thoen E."/>
            <person name="Andreopoulos B."/>
            <person name="Lu D."/>
            <person name="Skrede I."/>
            <person name="Drula E."/>
            <person name="Henrissat B."/>
            <person name="Morin E."/>
            <person name="Kohler A."/>
            <person name="Barry K."/>
            <person name="LaButti K."/>
            <person name="Morin E."/>
            <person name="Salamov A."/>
            <person name="Lipzen A."/>
            <person name="Mereny Z."/>
            <person name="Hegedus B."/>
            <person name="Baldrian P."/>
            <person name="Stursova M."/>
            <person name="Weitz H."/>
            <person name="Taylor A."/>
            <person name="Grigoriev I.V."/>
            <person name="Nagy L.G."/>
            <person name="Martin F."/>
            <person name="Kauserud H."/>
        </authorList>
    </citation>
    <scope>NUCLEOTIDE SEQUENCE</scope>
    <source>
        <strain evidence="2">CBHHK067</strain>
    </source>
</reference>
<protein>
    <submittedName>
        <fullName evidence="2">Uncharacterized protein</fullName>
    </submittedName>
</protein>
<evidence type="ECO:0000256" key="1">
    <source>
        <dbReference type="SAM" id="MobiDB-lite"/>
    </source>
</evidence>
<evidence type="ECO:0000313" key="2">
    <source>
        <dbReference type="EMBL" id="KAJ7614219.1"/>
    </source>
</evidence>